<dbReference type="InterPro" id="IPR043987">
    <property type="entry name" value="CCZ1/INTU/HSP4_longin_1"/>
</dbReference>
<feature type="region of interest" description="Disordered" evidence="1">
    <location>
        <begin position="347"/>
        <end position="368"/>
    </location>
</feature>
<protein>
    <submittedName>
        <fullName evidence="3">Hermansky-Pudlak syndrome 4 protein</fullName>
    </submittedName>
</protein>
<dbReference type="PANTHER" id="PTHR14407">
    <property type="entry name" value="HERMANSKY-PUDLAK SYNDROME 4 PROTEIN LIGHT-EAR PROTEIN-RELATED"/>
    <property type="match status" value="1"/>
</dbReference>
<dbReference type="GO" id="GO:0031085">
    <property type="term" value="C:BLOC-3 complex"/>
    <property type="evidence" value="ECO:0007669"/>
    <property type="project" value="TreeGrafter"/>
</dbReference>
<feature type="region of interest" description="Disordered" evidence="1">
    <location>
        <begin position="460"/>
        <end position="481"/>
    </location>
</feature>
<feature type="domain" description="CCZ1/INTU/HSP4 first Longin" evidence="2">
    <location>
        <begin position="16"/>
        <end position="120"/>
    </location>
</feature>
<sequence>MAAGSRNFSFRHEGHMFFIYNHKKKTEEDDPKDAILYFYPRSVSVNHQVALVGGIIGLADFCLEFIPQCVPSIVKLAGYNFALLQHEDYIIGLADSPDIPDQFLTSHLQFVWTTFMLYQGSLDAIKEASKRVSDANFLKELNRVWDMYLPLCQIQGDLLSQAFQVLPYVQLHKSQGNLFLHASHILQRSLRCKGVIAGALFNRNKVLCTQLNNNVTRQLLLLMSHSQFPCVEANSLLELPGGVRLLYIFLLQDEYASLGHRRKKSYTQKTSEDQDSTQKPNHLLLQRQKGSTSNSFHSDGTHGRTCIQSIPVSPQSRRGFPASPTATVASGTDSEVFMDTVSELNFENDSKSEETKLTDSEDNKPRSFIQSNLPSSTEIISETSQIFPPPITSDAMSKAAKVKPNTLTDMSSQQNETSTQIKNLNQVDTKNKVTEEEALFPSLDLTALVPPVQNLTLVTGDSTDDSVSFTPSVNANNDGKTESLERLSLDIDSSLEKNDNYASNAKNSICSKTSYDEDLIQDSDLKDDSDEKNYNSNRSYSSTSNDRDIEYKLLSYETDAIFLTTKLEQGAHSAAMTDGSSSLTCTDEMAAVYQADIDDANLQTTLAKSHKDIDASLEVQISSEETSSGPRPENYDGSQLSLAAGDNMSASRDRLTFEMGDSEYSEGGIISPVSDLSRLSPVLELTGDDSLLLSPSDYDVQLRVKNRSGRSFSAVSDSRSSSQISQRNGLQEVLVYAQGHSDTLLVLLLSRSAKCSKSFINSLWKSCLSHLAELDFEVKDAERHVKDETENIGASFQYIKYDSFTQSLKGSALLPITSLANEIVDSSVKMHKSFTEMPDLQDITYRSHSASCYGHRSVSSETYFQLSLTPSAAGICSPQDKTFSLEQIAEKVLQKEAKISML</sequence>
<dbReference type="GO" id="GO:0031267">
    <property type="term" value="F:small GTPase binding"/>
    <property type="evidence" value="ECO:0007669"/>
    <property type="project" value="TreeGrafter"/>
</dbReference>
<feature type="compositionally biased region" description="Polar residues" evidence="1">
    <location>
        <begin position="306"/>
        <end position="316"/>
    </location>
</feature>
<evidence type="ECO:0000313" key="3">
    <source>
        <dbReference type="EMBL" id="KAK0043910.1"/>
    </source>
</evidence>
<dbReference type="Proteomes" id="UP001233172">
    <property type="component" value="Unassembled WGS sequence"/>
</dbReference>
<dbReference type="PANTHER" id="PTHR14407:SF9">
    <property type="entry name" value="BLOC-3 COMPLEX MEMBER HPS4"/>
    <property type="match status" value="1"/>
</dbReference>
<accession>A0AAD8EXT0</accession>
<feature type="region of interest" description="Disordered" evidence="1">
    <location>
        <begin position="287"/>
        <end position="329"/>
    </location>
</feature>
<organism evidence="3 4">
    <name type="scientific">Biomphalaria pfeifferi</name>
    <name type="common">Bloodfluke planorb</name>
    <name type="synonym">Freshwater snail</name>
    <dbReference type="NCBI Taxonomy" id="112525"/>
    <lineage>
        <taxon>Eukaryota</taxon>
        <taxon>Metazoa</taxon>
        <taxon>Spiralia</taxon>
        <taxon>Lophotrochozoa</taxon>
        <taxon>Mollusca</taxon>
        <taxon>Gastropoda</taxon>
        <taxon>Heterobranchia</taxon>
        <taxon>Euthyneura</taxon>
        <taxon>Panpulmonata</taxon>
        <taxon>Hygrophila</taxon>
        <taxon>Lymnaeoidea</taxon>
        <taxon>Planorbidae</taxon>
        <taxon>Biomphalaria</taxon>
    </lineage>
</organism>
<dbReference type="GO" id="GO:0006605">
    <property type="term" value="P:protein targeting"/>
    <property type="evidence" value="ECO:0007669"/>
    <property type="project" value="TreeGrafter"/>
</dbReference>
<feature type="region of interest" description="Disordered" evidence="1">
    <location>
        <begin position="621"/>
        <end position="643"/>
    </location>
</feature>
<dbReference type="GO" id="GO:0016192">
    <property type="term" value="P:vesicle-mediated transport"/>
    <property type="evidence" value="ECO:0007669"/>
    <property type="project" value="InterPro"/>
</dbReference>
<evidence type="ECO:0000313" key="4">
    <source>
        <dbReference type="Proteomes" id="UP001233172"/>
    </source>
</evidence>
<proteinExistence type="predicted"/>
<name>A0AAD8EXT0_BIOPF</name>
<gene>
    <name evidence="3" type="ORF">Bpfe_026684</name>
</gene>
<reference evidence="3" key="2">
    <citation type="submission" date="2023-04" db="EMBL/GenBank/DDBJ databases">
        <authorList>
            <person name="Bu L."/>
            <person name="Lu L."/>
            <person name="Laidemitt M.R."/>
            <person name="Zhang S.M."/>
            <person name="Mutuku M."/>
            <person name="Mkoji G."/>
            <person name="Steinauer M."/>
            <person name="Loker E.S."/>
        </authorList>
    </citation>
    <scope>NUCLEOTIDE SEQUENCE</scope>
    <source>
        <strain evidence="3">KasaAsao</strain>
        <tissue evidence="3">Whole Snail</tissue>
    </source>
</reference>
<dbReference type="GO" id="GO:0005085">
    <property type="term" value="F:guanyl-nucleotide exchange factor activity"/>
    <property type="evidence" value="ECO:0007669"/>
    <property type="project" value="TreeGrafter"/>
</dbReference>
<feature type="compositionally biased region" description="Polar residues" evidence="1">
    <location>
        <begin position="460"/>
        <end position="478"/>
    </location>
</feature>
<dbReference type="Pfam" id="PF19031">
    <property type="entry name" value="Intu_longin_1"/>
    <property type="match status" value="1"/>
</dbReference>
<evidence type="ECO:0000259" key="2">
    <source>
        <dbReference type="Pfam" id="PF19031"/>
    </source>
</evidence>
<feature type="compositionally biased region" description="Polar residues" evidence="1">
    <location>
        <begin position="288"/>
        <end position="298"/>
    </location>
</feature>
<keyword evidence="4" id="KW-1185">Reference proteome</keyword>
<feature type="compositionally biased region" description="Basic and acidic residues" evidence="1">
    <location>
        <begin position="523"/>
        <end position="533"/>
    </location>
</feature>
<dbReference type="GO" id="GO:0005765">
    <property type="term" value="C:lysosomal membrane"/>
    <property type="evidence" value="ECO:0007669"/>
    <property type="project" value="TreeGrafter"/>
</dbReference>
<comment type="caution">
    <text evidence="3">The sequence shown here is derived from an EMBL/GenBank/DDBJ whole genome shotgun (WGS) entry which is preliminary data.</text>
</comment>
<evidence type="ECO:0000256" key="1">
    <source>
        <dbReference type="SAM" id="MobiDB-lite"/>
    </source>
</evidence>
<feature type="region of interest" description="Disordered" evidence="1">
    <location>
        <begin position="523"/>
        <end position="544"/>
    </location>
</feature>
<feature type="region of interest" description="Disordered" evidence="1">
    <location>
        <begin position="262"/>
        <end position="281"/>
    </location>
</feature>
<reference evidence="3" key="1">
    <citation type="journal article" date="2023" name="PLoS Negl. Trop. Dis.">
        <title>A genome sequence for Biomphalaria pfeifferi, the major vector snail for the human-infecting parasite Schistosoma mansoni.</title>
        <authorList>
            <person name="Bu L."/>
            <person name="Lu L."/>
            <person name="Laidemitt M.R."/>
            <person name="Zhang S.M."/>
            <person name="Mutuku M."/>
            <person name="Mkoji G."/>
            <person name="Steinauer M."/>
            <person name="Loker E.S."/>
        </authorList>
    </citation>
    <scope>NUCLEOTIDE SEQUENCE</scope>
    <source>
        <strain evidence="3">KasaAsao</strain>
    </source>
</reference>
<dbReference type="EMBL" id="JASAOG010000209">
    <property type="protein sequence ID" value="KAK0043910.1"/>
    <property type="molecule type" value="Genomic_DNA"/>
</dbReference>
<feature type="compositionally biased region" description="Low complexity" evidence="1">
    <location>
        <begin position="534"/>
        <end position="544"/>
    </location>
</feature>
<feature type="compositionally biased region" description="Basic and acidic residues" evidence="1">
    <location>
        <begin position="348"/>
        <end position="365"/>
    </location>
</feature>
<dbReference type="GO" id="GO:0031410">
    <property type="term" value="C:cytoplasmic vesicle"/>
    <property type="evidence" value="ECO:0007669"/>
    <property type="project" value="TreeGrafter"/>
</dbReference>
<dbReference type="AlphaFoldDB" id="A0AAD8EXT0"/>
<dbReference type="InterPro" id="IPR026091">
    <property type="entry name" value="HPS4"/>
</dbReference>